<evidence type="ECO:0000256" key="1">
    <source>
        <dbReference type="ARBA" id="ARBA00023002"/>
    </source>
</evidence>
<sequence length="337" mass="37701">MSGKLVLVTSPTGFLGAHVFRELLEKGYRVRGTARSKEKADELKKDFSKYAAQIESFVDVQDIASDNCFDEAVKGVDYVIHVASPFFTDIKNNEKDMLIPAIKGTKNVLSACGKEKSIKRLILTSSFAAILDFDKGTRPGYTYTEKDWNPTTYEEAAKSDKGGYVYCASKKLAEKEAWDYVEKNKPSWDMATMCMPMIFGPVVHPVKSMDKLNTSTAQIWSVINGEAKEVPATDFPAWVDVRDAATAHVEALENPQASNQRFLVAAGYFDNNDIARIAKKRYPERNIPEPKSNEKIDAYTVDGSKAEKILLGRKYITLKKCITDTADQLFKLEKELS</sequence>
<dbReference type="OrthoDB" id="2735536at2759"/>
<feature type="domain" description="3-beta hydroxysteroid dehydrogenase/isomerase" evidence="3">
    <location>
        <begin position="7"/>
        <end position="265"/>
    </location>
</feature>
<reference evidence="4 5" key="1">
    <citation type="journal article" date="2017" name="Mycologia">
        <title>Bifiguratus adelaidae, gen. et sp. nov., a new member of Mucoromycotina in endophytic and soil-dwelling habitats.</title>
        <authorList>
            <person name="Torres-Cruz T.J."/>
            <person name="Billingsley Tobias T.L."/>
            <person name="Almatruk M."/>
            <person name="Hesse C."/>
            <person name="Kuske C.R."/>
            <person name="Desiro A."/>
            <person name="Benucci G.M."/>
            <person name="Bonito G."/>
            <person name="Stajich J.E."/>
            <person name="Dunlap C."/>
            <person name="Arnold A.E."/>
            <person name="Porras-Alfaro A."/>
        </authorList>
    </citation>
    <scope>NUCLEOTIDE SEQUENCE [LARGE SCALE GENOMIC DNA]</scope>
    <source>
        <strain evidence="4 5">AZ0501</strain>
    </source>
</reference>
<evidence type="ECO:0000313" key="5">
    <source>
        <dbReference type="Proteomes" id="UP000242875"/>
    </source>
</evidence>
<gene>
    <name evidence="4" type="ORF">BZG36_01310</name>
</gene>
<dbReference type="CDD" id="cd05227">
    <property type="entry name" value="AR_SDR_e"/>
    <property type="match status" value="1"/>
</dbReference>
<dbReference type="GO" id="GO:0006694">
    <property type="term" value="P:steroid biosynthetic process"/>
    <property type="evidence" value="ECO:0007669"/>
    <property type="project" value="InterPro"/>
</dbReference>
<keyword evidence="1" id="KW-0560">Oxidoreductase</keyword>
<keyword evidence="5" id="KW-1185">Reference proteome</keyword>
<dbReference type="InterPro" id="IPR002225">
    <property type="entry name" value="3Beta_OHSteriod_DH/Estase"/>
</dbReference>
<dbReference type="Gene3D" id="3.40.50.720">
    <property type="entry name" value="NAD(P)-binding Rossmann-like Domain"/>
    <property type="match status" value="1"/>
</dbReference>
<evidence type="ECO:0000313" key="4">
    <source>
        <dbReference type="EMBL" id="OZJ05736.1"/>
    </source>
</evidence>
<dbReference type="FunFam" id="3.40.50.720:FF:000085">
    <property type="entry name" value="Dihydroflavonol reductase"/>
    <property type="match status" value="1"/>
</dbReference>
<name>A0A261Y540_9FUNG</name>
<dbReference type="EMBL" id="MVBO01000010">
    <property type="protein sequence ID" value="OZJ05736.1"/>
    <property type="molecule type" value="Genomic_DNA"/>
</dbReference>
<organism evidence="4 5">
    <name type="scientific">Bifiguratus adelaidae</name>
    <dbReference type="NCBI Taxonomy" id="1938954"/>
    <lineage>
        <taxon>Eukaryota</taxon>
        <taxon>Fungi</taxon>
        <taxon>Fungi incertae sedis</taxon>
        <taxon>Mucoromycota</taxon>
        <taxon>Mucoromycotina</taxon>
        <taxon>Endogonomycetes</taxon>
        <taxon>Endogonales</taxon>
        <taxon>Endogonales incertae sedis</taxon>
        <taxon>Bifiguratus</taxon>
    </lineage>
</organism>
<dbReference type="AlphaFoldDB" id="A0A261Y540"/>
<evidence type="ECO:0000256" key="2">
    <source>
        <dbReference type="ARBA" id="ARBA00023445"/>
    </source>
</evidence>
<dbReference type="InterPro" id="IPR050425">
    <property type="entry name" value="NAD(P)_dehydrat-like"/>
</dbReference>
<evidence type="ECO:0000259" key="3">
    <source>
        <dbReference type="Pfam" id="PF01073"/>
    </source>
</evidence>
<dbReference type="Pfam" id="PF01073">
    <property type="entry name" value="3Beta_HSD"/>
    <property type="match status" value="1"/>
</dbReference>
<comment type="caution">
    <text evidence="4">The sequence shown here is derived from an EMBL/GenBank/DDBJ whole genome shotgun (WGS) entry which is preliminary data.</text>
</comment>
<dbReference type="PANTHER" id="PTHR10366:SF564">
    <property type="entry name" value="STEROL-4-ALPHA-CARBOXYLATE 3-DEHYDROGENASE, DECARBOXYLATING"/>
    <property type="match status" value="1"/>
</dbReference>
<dbReference type="SUPFAM" id="SSF51735">
    <property type="entry name" value="NAD(P)-binding Rossmann-fold domains"/>
    <property type="match status" value="1"/>
</dbReference>
<dbReference type="InterPro" id="IPR036291">
    <property type="entry name" value="NAD(P)-bd_dom_sf"/>
</dbReference>
<accession>A0A261Y540</accession>
<dbReference type="PANTHER" id="PTHR10366">
    <property type="entry name" value="NAD DEPENDENT EPIMERASE/DEHYDRATASE"/>
    <property type="match status" value="1"/>
</dbReference>
<dbReference type="Proteomes" id="UP000242875">
    <property type="component" value="Unassembled WGS sequence"/>
</dbReference>
<dbReference type="GO" id="GO:0016616">
    <property type="term" value="F:oxidoreductase activity, acting on the CH-OH group of donors, NAD or NADP as acceptor"/>
    <property type="evidence" value="ECO:0007669"/>
    <property type="project" value="InterPro"/>
</dbReference>
<protein>
    <recommendedName>
        <fullName evidence="3">3-beta hydroxysteroid dehydrogenase/isomerase domain-containing protein</fullName>
    </recommendedName>
</protein>
<proteinExistence type="inferred from homology"/>
<comment type="similarity">
    <text evidence="2">Belongs to the NAD(P)-dependent epimerase/dehydratase family. Dihydroflavonol-4-reductase subfamily.</text>
</comment>